<keyword evidence="6 9" id="KW-0472">Membrane</keyword>
<feature type="region of interest" description="Disordered" evidence="8">
    <location>
        <begin position="605"/>
        <end position="626"/>
    </location>
</feature>
<dbReference type="PROSITE" id="PS50297">
    <property type="entry name" value="ANK_REP_REGION"/>
    <property type="match status" value="2"/>
</dbReference>
<keyword evidence="5 7" id="KW-0040">ANK repeat</keyword>
<proteinExistence type="predicted"/>
<dbReference type="PANTHER" id="PTHR24186">
    <property type="entry name" value="PROTEIN PHOSPHATASE 1 REGULATORY SUBUNIT"/>
    <property type="match status" value="1"/>
</dbReference>
<evidence type="ECO:0000256" key="6">
    <source>
        <dbReference type="ARBA" id="ARBA00023136"/>
    </source>
</evidence>
<evidence type="ECO:0000256" key="9">
    <source>
        <dbReference type="SAM" id="Phobius"/>
    </source>
</evidence>
<comment type="subcellular location">
    <subcellularLocation>
        <location evidence="1">Membrane</location>
        <topology evidence="1">Multi-pass membrane protein</topology>
    </subcellularLocation>
</comment>
<feature type="region of interest" description="Disordered" evidence="8">
    <location>
        <begin position="1"/>
        <end position="25"/>
    </location>
</feature>
<feature type="repeat" description="ANK" evidence="7">
    <location>
        <begin position="236"/>
        <end position="258"/>
    </location>
</feature>
<dbReference type="Gene3D" id="1.25.40.20">
    <property type="entry name" value="Ankyrin repeat-containing domain"/>
    <property type="match status" value="3"/>
</dbReference>
<accession>A0A8J4RHY0</accession>
<dbReference type="PROSITE" id="PS50088">
    <property type="entry name" value="ANK_REPEAT"/>
    <property type="match status" value="2"/>
</dbReference>
<feature type="transmembrane region" description="Helical" evidence="9">
    <location>
        <begin position="483"/>
        <end position="507"/>
    </location>
</feature>
<evidence type="ECO:0000256" key="2">
    <source>
        <dbReference type="ARBA" id="ARBA00022692"/>
    </source>
</evidence>
<evidence type="ECO:0000256" key="1">
    <source>
        <dbReference type="ARBA" id="ARBA00004141"/>
    </source>
</evidence>
<keyword evidence="4 9" id="KW-1133">Transmembrane helix</keyword>
<evidence type="ECO:0000256" key="3">
    <source>
        <dbReference type="ARBA" id="ARBA00022737"/>
    </source>
</evidence>
<dbReference type="InterPro" id="IPR036770">
    <property type="entry name" value="Ankyrin_rpt-contain_sf"/>
</dbReference>
<dbReference type="EMBL" id="JRKL02001350">
    <property type="protein sequence ID" value="KAF3964532.1"/>
    <property type="molecule type" value="Genomic_DNA"/>
</dbReference>
<evidence type="ECO:0000256" key="4">
    <source>
        <dbReference type="ARBA" id="ARBA00022989"/>
    </source>
</evidence>
<organism evidence="11 12">
    <name type="scientific">Castanea mollissima</name>
    <name type="common">Chinese chestnut</name>
    <dbReference type="NCBI Taxonomy" id="60419"/>
    <lineage>
        <taxon>Eukaryota</taxon>
        <taxon>Viridiplantae</taxon>
        <taxon>Streptophyta</taxon>
        <taxon>Embryophyta</taxon>
        <taxon>Tracheophyta</taxon>
        <taxon>Spermatophyta</taxon>
        <taxon>Magnoliopsida</taxon>
        <taxon>eudicotyledons</taxon>
        <taxon>Gunneridae</taxon>
        <taxon>Pentapetalae</taxon>
        <taxon>rosids</taxon>
        <taxon>fabids</taxon>
        <taxon>Fagales</taxon>
        <taxon>Fagaceae</taxon>
        <taxon>Castanea</taxon>
    </lineage>
</organism>
<feature type="transmembrane region" description="Helical" evidence="9">
    <location>
        <begin position="519"/>
        <end position="542"/>
    </location>
</feature>
<dbReference type="OrthoDB" id="598775at2759"/>
<evidence type="ECO:0000313" key="12">
    <source>
        <dbReference type="Proteomes" id="UP000737018"/>
    </source>
</evidence>
<feature type="transmembrane region" description="Helical" evidence="9">
    <location>
        <begin position="548"/>
        <end position="573"/>
    </location>
</feature>
<evidence type="ECO:0000256" key="5">
    <source>
        <dbReference type="ARBA" id="ARBA00023043"/>
    </source>
</evidence>
<dbReference type="SMART" id="SM00248">
    <property type="entry name" value="ANK"/>
    <property type="match status" value="9"/>
</dbReference>
<dbReference type="InterPro" id="IPR002110">
    <property type="entry name" value="Ankyrin_rpt"/>
</dbReference>
<dbReference type="Pfam" id="PF13962">
    <property type="entry name" value="PGG"/>
    <property type="match status" value="1"/>
</dbReference>
<feature type="repeat" description="ANK" evidence="7">
    <location>
        <begin position="270"/>
        <end position="290"/>
    </location>
</feature>
<name>A0A8J4RHY0_9ROSI</name>
<dbReference type="Pfam" id="PF13637">
    <property type="entry name" value="Ank_4"/>
    <property type="match status" value="1"/>
</dbReference>
<gene>
    <name evidence="11" type="ORF">CMV_011192</name>
</gene>
<keyword evidence="12" id="KW-1185">Reference proteome</keyword>
<evidence type="ECO:0000313" key="11">
    <source>
        <dbReference type="EMBL" id="KAF3964532.1"/>
    </source>
</evidence>
<keyword evidence="3" id="KW-0677">Repeat</keyword>
<dbReference type="AlphaFoldDB" id="A0A8J4RHY0"/>
<protein>
    <recommendedName>
        <fullName evidence="10">PGG domain-containing protein</fullName>
    </recommendedName>
</protein>
<dbReference type="PANTHER" id="PTHR24186:SF46">
    <property type="entry name" value="PROTEIN ACCELERATED CELL DEATH 6-LIKE"/>
    <property type="match status" value="1"/>
</dbReference>
<evidence type="ECO:0000256" key="7">
    <source>
        <dbReference type="PROSITE-ProRule" id="PRU00023"/>
    </source>
</evidence>
<keyword evidence="2 9" id="KW-0812">Transmembrane</keyword>
<feature type="domain" description="PGG" evidence="10">
    <location>
        <begin position="430"/>
        <end position="542"/>
    </location>
</feature>
<dbReference type="InterPro" id="IPR026961">
    <property type="entry name" value="PGG_dom"/>
</dbReference>
<dbReference type="SUPFAM" id="SSF48403">
    <property type="entry name" value="Ankyrin repeat"/>
    <property type="match status" value="2"/>
</dbReference>
<sequence>MKDNVVNTQESKQSQLPQPPDPGLYDLVAKSDDVSELEKVLRDKGLTLDQVSPSGNSLLHEAAKFGRIKIAEHIIKHFPCLLTKENIIGDSVLHVAVKAGKIDITKDVTDSSRKKMYGGSSEEPKHLVEMTNHIGNTALHEAVIANRLEEAKCLLSVNPKTLYSLNNEGKSPFFIAIENGSTNMCQLLFQTQYKEDLVERPRGELPVYAAILKKRIDILRLMVKERPSLFNMRDIKGRTPLHFAASTGYFVGIKFLLDDVKQSALERSKKGDFPIHTACKKGHVEIVELLKKQWRDPIELLNQEGQNILQVAAKSGRNNVVKHLLKSSQSFCWDAKDKGGNTALHLAATNLHPDVILSLTRGRRVNVKVLNGEGLTAIDIVHQRVRNPSFRKLMTLWALKSAGTPTSKKRMNIISSQSTKPKRRRTPQGIKDYVTLLSVIAVLVATVSFASGLTVPGGFNSSDCGPAGQGNEGMATLANKTMFQVFIISDTVAMYCSIIGAFVLLWSHIDDMVLSTLTFAQLLLQISVFAMCLAFMSAVYLVVSEISWLSIAVWIMGGVFLTVLLAISFMWMFPFGIAHPFFHCICQFTIPLMLRLTEALDHKQENSQPANNDNPEDSQPEKPCTKSVAVCIRS</sequence>
<comment type="caution">
    <text evidence="11">The sequence shown here is derived from an EMBL/GenBank/DDBJ whole genome shotgun (WGS) entry which is preliminary data.</text>
</comment>
<dbReference type="Pfam" id="PF12796">
    <property type="entry name" value="Ank_2"/>
    <property type="match status" value="2"/>
</dbReference>
<reference evidence="11" key="1">
    <citation type="submission" date="2020-03" db="EMBL/GenBank/DDBJ databases">
        <title>Castanea mollissima Vanexum genome sequencing.</title>
        <authorList>
            <person name="Staton M."/>
        </authorList>
    </citation>
    <scope>NUCLEOTIDE SEQUENCE</scope>
    <source>
        <tissue evidence="11">Leaf</tissue>
    </source>
</reference>
<evidence type="ECO:0000256" key="8">
    <source>
        <dbReference type="SAM" id="MobiDB-lite"/>
    </source>
</evidence>
<dbReference type="Proteomes" id="UP000737018">
    <property type="component" value="Unassembled WGS sequence"/>
</dbReference>
<feature type="transmembrane region" description="Helical" evidence="9">
    <location>
        <begin position="433"/>
        <end position="453"/>
    </location>
</feature>
<dbReference type="GO" id="GO:0005886">
    <property type="term" value="C:plasma membrane"/>
    <property type="evidence" value="ECO:0007669"/>
    <property type="project" value="TreeGrafter"/>
</dbReference>
<evidence type="ECO:0000259" key="10">
    <source>
        <dbReference type="Pfam" id="PF13962"/>
    </source>
</evidence>
<feature type="compositionally biased region" description="Polar residues" evidence="8">
    <location>
        <begin position="1"/>
        <end position="16"/>
    </location>
</feature>